<keyword evidence="9" id="KW-0444">Lipid biosynthesis</keyword>
<keyword evidence="15 19" id="KW-0472">Membrane</keyword>
<evidence type="ECO:0000256" key="15">
    <source>
        <dbReference type="ARBA" id="ARBA00023136"/>
    </source>
</evidence>
<evidence type="ECO:0000256" key="13">
    <source>
        <dbReference type="ARBA" id="ARBA00022989"/>
    </source>
</evidence>
<keyword evidence="21" id="KW-1185">Reference proteome</keyword>
<keyword evidence="16" id="KW-0594">Phospholipid biosynthesis</keyword>
<comment type="pathway">
    <text evidence="3 18">Phospholipid metabolism; CDP-diacylglycerol biosynthesis; CDP-diacylglycerol from sn-glycerol 3-phosphate: step 3/3.</text>
</comment>
<dbReference type="RefSeq" id="WP_208975619.1">
    <property type="nucleotide sequence ID" value="NZ_CYHE01000004.1"/>
</dbReference>
<name>A0A0K6HX96_9HYPH</name>
<evidence type="ECO:0000256" key="18">
    <source>
        <dbReference type="RuleBase" id="RU003938"/>
    </source>
</evidence>
<keyword evidence="10 18" id="KW-0808">Transferase</keyword>
<keyword evidence="14" id="KW-0443">Lipid metabolism</keyword>
<evidence type="ECO:0000256" key="4">
    <source>
        <dbReference type="ARBA" id="ARBA00005189"/>
    </source>
</evidence>
<feature type="transmembrane region" description="Helical" evidence="19">
    <location>
        <begin position="143"/>
        <end position="163"/>
    </location>
</feature>
<keyword evidence="13 19" id="KW-1133">Transmembrane helix</keyword>
<feature type="transmembrane region" description="Helical" evidence="19">
    <location>
        <begin position="259"/>
        <end position="278"/>
    </location>
</feature>
<feature type="transmembrane region" description="Helical" evidence="19">
    <location>
        <begin position="21"/>
        <end position="40"/>
    </location>
</feature>
<evidence type="ECO:0000256" key="8">
    <source>
        <dbReference type="ARBA" id="ARBA00022475"/>
    </source>
</evidence>
<feature type="transmembrane region" description="Helical" evidence="19">
    <location>
        <begin position="70"/>
        <end position="88"/>
    </location>
</feature>
<evidence type="ECO:0000256" key="11">
    <source>
        <dbReference type="ARBA" id="ARBA00022692"/>
    </source>
</evidence>
<dbReference type="PROSITE" id="PS01315">
    <property type="entry name" value="CDS"/>
    <property type="match status" value="1"/>
</dbReference>
<dbReference type="EMBL" id="CYHE01000004">
    <property type="protein sequence ID" value="CUA95505.1"/>
    <property type="molecule type" value="Genomic_DNA"/>
</dbReference>
<sequence length="287" mass="29046">MAGGANGNSGTGGPAGPMADLKLRFISALILGPLVLLIAWRGGEAFFALALLGCALFLKEWLAIVGARPAGLPALSGFATLLAVAGLIYTGHELSALAALAAGAGLSILSARAGRTGFWTAEGILYSSLALGALMLLRRGSEGELHIFFLLAVVWVTDVAAYFTGRKLGGPKLWPRVSPKKTWSGAIGGLIFGALGGLGVVAVLGQGGTLSWFAFGLAVSAVSQGGDLLESAVKRRFGVKDSGRLIPGHGGIMDRIDGLVAAAIFAVLCGLLFGGSLADPMSGIGFQ</sequence>
<feature type="transmembrane region" description="Helical" evidence="19">
    <location>
        <begin position="118"/>
        <end position="137"/>
    </location>
</feature>
<reference evidence="21" key="1">
    <citation type="submission" date="2015-08" db="EMBL/GenBank/DDBJ databases">
        <authorList>
            <person name="Varghese N."/>
        </authorList>
    </citation>
    <scope>NUCLEOTIDE SEQUENCE [LARGE SCALE GENOMIC DNA]</scope>
    <source>
        <strain evidence="21">DSM 23407</strain>
    </source>
</reference>
<evidence type="ECO:0000256" key="9">
    <source>
        <dbReference type="ARBA" id="ARBA00022516"/>
    </source>
</evidence>
<comment type="pathway">
    <text evidence="4">Lipid metabolism.</text>
</comment>
<evidence type="ECO:0000256" key="10">
    <source>
        <dbReference type="ARBA" id="ARBA00022679"/>
    </source>
</evidence>
<dbReference type="GO" id="GO:0005886">
    <property type="term" value="C:plasma membrane"/>
    <property type="evidence" value="ECO:0007669"/>
    <property type="project" value="UniProtKB-SubCell"/>
</dbReference>
<dbReference type="UniPathway" id="UPA00557">
    <property type="reaction ID" value="UER00614"/>
</dbReference>
<evidence type="ECO:0000256" key="3">
    <source>
        <dbReference type="ARBA" id="ARBA00005119"/>
    </source>
</evidence>
<dbReference type="InterPro" id="IPR000374">
    <property type="entry name" value="PC_trans"/>
</dbReference>
<evidence type="ECO:0000256" key="17">
    <source>
        <dbReference type="ARBA" id="ARBA00023264"/>
    </source>
</evidence>
<dbReference type="PANTHER" id="PTHR46382:SF1">
    <property type="entry name" value="PHOSPHATIDATE CYTIDYLYLTRANSFERASE"/>
    <property type="match status" value="1"/>
</dbReference>
<evidence type="ECO:0000313" key="20">
    <source>
        <dbReference type="EMBL" id="CUA95505.1"/>
    </source>
</evidence>
<evidence type="ECO:0000256" key="19">
    <source>
        <dbReference type="SAM" id="Phobius"/>
    </source>
</evidence>
<feature type="transmembrane region" description="Helical" evidence="19">
    <location>
        <begin position="46"/>
        <end position="63"/>
    </location>
</feature>
<dbReference type="Pfam" id="PF01148">
    <property type="entry name" value="CTP_transf_1"/>
    <property type="match status" value="1"/>
</dbReference>
<dbReference type="Proteomes" id="UP000183900">
    <property type="component" value="Unassembled WGS sequence"/>
</dbReference>
<keyword evidence="8" id="KW-1003">Cell membrane</keyword>
<keyword evidence="17" id="KW-1208">Phospholipid metabolism</keyword>
<keyword evidence="11 18" id="KW-0812">Transmembrane</keyword>
<accession>A0A0K6HX96</accession>
<evidence type="ECO:0000256" key="6">
    <source>
        <dbReference type="ARBA" id="ARBA00012487"/>
    </source>
</evidence>
<dbReference type="EC" id="2.7.7.41" evidence="6 18"/>
<dbReference type="PANTHER" id="PTHR46382">
    <property type="entry name" value="PHOSPHATIDATE CYTIDYLYLTRANSFERASE"/>
    <property type="match status" value="1"/>
</dbReference>
<evidence type="ECO:0000256" key="1">
    <source>
        <dbReference type="ARBA" id="ARBA00001698"/>
    </source>
</evidence>
<evidence type="ECO:0000256" key="7">
    <source>
        <dbReference type="ARBA" id="ARBA00019373"/>
    </source>
</evidence>
<evidence type="ECO:0000256" key="5">
    <source>
        <dbReference type="ARBA" id="ARBA00010185"/>
    </source>
</evidence>
<evidence type="ECO:0000256" key="2">
    <source>
        <dbReference type="ARBA" id="ARBA00004651"/>
    </source>
</evidence>
<evidence type="ECO:0000256" key="12">
    <source>
        <dbReference type="ARBA" id="ARBA00022695"/>
    </source>
</evidence>
<keyword evidence="12 18" id="KW-0548">Nucleotidyltransferase</keyword>
<dbReference type="GO" id="GO:0016024">
    <property type="term" value="P:CDP-diacylglycerol biosynthetic process"/>
    <property type="evidence" value="ECO:0007669"/>
    <property type="project" value="UniProtKB-UniPathway"/>
</dbReference>
<gene>
    <name evidence="20" type="ORF">Ga0061067_10434</name>
</gene>
<organism evidence="20 21">
    <name type="scientific">Pannonibacter indicus</name>
    <dbReference type="NCBI Taxonomy" id="466044"/>
    <lineage>
        <taxon>Bacteria</taxon>
        <taxon>Pseudomonadati</taxon>
        <taxon>Pseudomonadota</taxon>
        <taxon>Alphaproteobacteria</taxon>
        <taxon>Hyphomicrobiales</taxon>
        <taxon>Stappiaceae</taxon>
        <taxon>Pannonibacter</taxon>
    </lineage>
</organism>
<comment type="similarity">
    <text evidence="5 18">Belongs to the CDS family.</text>
</comment>
<evidence type="ECO:0000313" key="21">
    <source>
        <dbReference type="Proteomes" id="UP000183900"/>
    </source>
</evidence>
<evidence type="ECO:0000256" key="16">
    <source>
        <dbReference type="ARBA" id="ARBA00023209"/>
    </source>
</evidence>
<dbReference type="AlphaFoldDB" id="A0A0K6HX96"/>
<comment type="catalytic activity">
    <reaction evidence="1 18">
        <text>a 1,2-diacyl-sn-glycero-3-phosphate + CTP + H(+) = a CDP-1,2-diacyl-sn-glycerol + diphosphate</text>
        <dbReference type="Rhea" id="RHEA:16229"/>
        <dbReference type="ChEBI" id="CHEBI:15378"/>
        <dbReference type="ChEBI" id="CHEBI:33019"/>
        <dbReference type="ChEBI" id="CHEBI:37563"/>
        <dbReference type="ChEBI" id="CHEBI:58332"/>
        <dbReference type="ChEBI" id="CHEBI:58608"/>
        <dbReference type="EC" id="2.7.7.41"/>
    </reaction>
</comment>
<protein>
    <recommendedName>
        <fullName evidence="7 18">Phosphatidate cytidylyltransferase</fullName>
        <ecNumber evidence="6 18">2.7.7.41</ecNumber>
    </recommendedName>
</protein>
<comment type="subcellular location">
    <subcellularLocation>
        <location evidence="2">Cell membrane</location>
        <topology evidence="2">Multi-pass membrane protein</topology>
    </subcellularLocation>
</comment>
<dbReference type="GO" id="GO:0004605">
    <property type="term" value="F:phosphatidate cytidylyltransferase activity"/>
    <property type="evidence" value="ECO:0007669"/>
    <property type="project" value="UniProtKB-EC"/>
</dbReference>
<feature type="transmembrane region" description="Helical" evidence="19">
    <location>
        <begin position="183"/>
        <end position="204"/>
    </location>
</feature>
<evidence type="ECO:0000256" key="14">
    <source>
        <dbReference type="ARBA" id="ARBA00023098"/>
    </source>
</evidence>
<proteinExistence type="inferred from homology"/>